<name>A0A0F9MN83_9ZZZZ</name>
<proteinExistence type="predicted"/>
<protein>
    <submittedName>
        <fullName evidence="1">Uncharacterized protein</fullName>
    </submittedName>
</protein>
<sequence length="56" mass="6228">MTCEKDITTVVKGDLTILRLGELFCIFHSDAEDALSIGKEGLLRGQKQLKESFDDV</sequence>
<dbReference type="EMBL" id="LAZR01005330">
    <property type="protein sequence ID" value="KKN00822.1"/>
    <property type="molecule type" value="Genomic_DNA"/>
</dbReference>
<evidence type="ECO:0000313" key="1">
    <source>
        <dbReference type="EMBL" id="KKN00822.1"/>
    </source>
</evidence>
<organism evidence="1">
    <name type="scientific">marine sediment metagenome</name>
    <dbReference type="NCBI Taxonomy" id="412755"/>
    <lineage>
        <taxon>unclassified sequences</taxon>
        <taxon>metagenomes</taxon>
        <taxon>ecological metagenomes</taxon>
    </lineage>
</organism>
<reference evidence="1" key="1">
    <citation type="journal article" date="2015" name="Nature">
        <title>Complex archaea that bridge the gap between prokaryotes and eukaryotes.</title>
        <authorList>
            <person name="Spang A."/>
            <person name="Saw J.H."/>
            <person name="Jorgensen S.L."/>
            <person name="Zaremba-Niedzwiedzka K."/>
            <person name="Martijn J."/>
            <person name="Lind A.E."/>
            <person name="van Eijk R."/>
            <person name="Schleper C."/>
            <person name="Guy L."/>
            <person name="Ettema T.J."/>
        </authorList>
    </citation>
    <scope>NUCLEOTIDE SEQUENCE</scope>
</reference>
<comment type="caution">
    <text evidence="1">The sequence shown here is derived from an EMBL/GenBank/DDBJ whole genome shotgun (WGS) entry which is preliminary data.</text>
</comment>
<gene>
    <name evidence="1" type="ORF">LCGC14_1133920</name>
</gene>
<accession>A0A0F9MN83</accession>
<dbReference type="AlphaFoldDB" id="A0A0F9MN83"/>